<dbReference type="AlphaFoldDB" id="A0A5E4FVT3"/>
<name>A0A5E4FVT3_PRUDU</name>
<sequence>MEEAVVKLRTPRSENGCFAQSFDVGLCASCRGGDTCHSSRFCSRELRQVFTASKWGLPSVG</sequence>
<proteinExistence type="predicted"/>
<organism evidence="1 2">
    <name type="scientific">Prunus dulcis</name>
    <name type="common">Almond</name>
    <name type="synonym">Amygdalus dulcis</name>
    <dbReference type="NCBI Taxonomy" id="3755"/>
    <lineage>
        <taxon>Eukaryota</taxon>
        <taxon>Viridiplantae</taxon>
        <taxon>Streptophyta</taxon>
        <taxon>Embryophyta</taxon>
        <taxon>Tracheophyta</taxon>
        <taxon>Spermatophyta</taxon>
        <taxon>Magnoliopsida</taxon>
        <taxon>eudicotyledons</taxon>
        <taxon>Gunneridae</taxon>
        <taxon>Pentapetalae</taxon>
        <taxon>rosids</taxon>
        <taxon>fabids</taxon>
        <taxon>Rosales</taxon>
        <taxon>Rosaceae</taxon>
        <taxon>Amygdaloideae</taxon>
        <taxon>Amygdaleae</taxon>
        <taxon>Prunus</taxon>
    </lineage>
</organism>
<protein>
    <submittedName>
        <fullName evidence="1">Uncharacterized protein</fullName>
    </submittedName>
</protein>
<dbReference type="InParanoid" id="A0A5E4FVT3"/>
<dbReference type="EMBL" id="CABIKO010000220">
    <property type="protein sequence ID" value="VVA31573.1"/>
    <property type="molecule type" value="Genomic_DNA"/>
</dbReference>
<evidence type="ECO:0000313" key="2">
    <source>
        <dbReference type="Proteomes" id="UP000327085"/>
    </source>
</evidence>
<dbReference type="Proteomes" id="UP000327085">
    <property type="component" value="Chromosome 6"/>
</dbReference>
<accession>A0A5E4FVT3</accession>
<evidence type="ECO:0000313" key="1">
    <source>
        <dbReference type="EMBL" id="VVA31573.1"/>
    </source>
</evidence>
<dbReference type="Gramene" id="VVA31573">
    <property type="protein sequence ID" value="VVA31573"/>
    <property type="gene ID" value="Prudul26B031250"/>
</dbReference>
<reference evidence="2" key="1">
    <citation type="journal article" date="2020" name="Plant J.">
        <title>Transposons played a major role in the diversification between the closely related almond and peach genomes: results from the almond genome sequence.</title>
        <authorList>
            <person name="Alioto T."/>
            <person name="Alexiou K.G."/>
            <person name="Bardil A."/>
            <person name="Barteri F."/>
            <person name="Castanera R."/>
            <person name="Cruz F."/>
            <person name="Dhingra A."/>
            <person name="Duval H."/>
            <person name="Fernandez I Marti A."/>
            <person name="Frias L."/>
            <person name="Galan B."/>
            <person name="Garcia J.L."/>
            <person name="Howad W."/>
            <person name="Gomez-Garrido J."/>
            <person name="Gut M."/>
            <person name="Julca I."/>
            <person name="Morata J."/>
            <person name="Puigdomenech P."/>
            <person name="Ribeca P."/>
            <person name="Rubio Cabetas M.J."/>
            <person name="Vlasova A."/>
            <person name="Wirthensohn M."/>
            <person name="Garcia-Mas J."/>
            <person name="Gabaldon T."/>
            <person name="Casacuberta J.M."/>
            <person name="Arus P."/>
        </authorList>
    </citation>
    <scope>NUCLEOTIDE SEQUENCE [LARGE SCALE GENOMIC DNA]</scope>
    <source>
        <strain evidence="2">cv. Texas</strain>
    </source>
</reference>
<gene>
    <name evidence="1" type="ORF">ALMOND_2B031250</name>
</gene>